<reference evidence="5 6" key="1">
    <citation type="submission" date="2022-03" db="EMBL/GenBank/DDBJ databases">
        <title>Hymenobactersp. isolated from the air.</title>
        <authorList>
            <person name="Won M."/>
            <person name="Kwon S.-W."/>
        </authorList>
    </citation>
    <scope>NUCLEOTIDE SEQUENCE [LARGE SCALE GENOMIC DNA]</scope>
    <source>
        <strain evidence="5 6">KACC 21982</strain>
    </source>
</reference>
<keyword evidence="3" id="KW-0325">Glycoprotein</keyword>
<sequence length="376" mass="43373">MKKYPVYSLVKGFFDSSTRKVSMLMPAWKKYRIVDIVPPAPTHLPALPANYDMLPSAFATAFKKEIEFEHHKIYSVQNVYVSWDGAVFKDLQIFVPSLVRPEFKSRFQDTFLLRQWFGERVELPESEPGIAVAHNQWSAENYYHWLVDTLPRLLILRNQYPGYLLLVPQPLPPKQLPDYINKSTSVFGFDKLYPLTTRQILKAKQVVLAELTAESLFQKPDLIRQVQRELIASLCAEDVTPTRRIYASRATQSVRRLANEDELEQLLSMHGFETVFFEKLTFLEQIQLMRETTIFMGTHGASMTNLMFLPPEAKVIELLNRDNGDLCYFRLASCFSLPYFCVPCESTDSSLLNQSDLLVDIEELKNIISVSVEQPI</sequence>
<keyword evidence="6" id="KW-1185">Reference proteome</keyword>
<accession>A0ABY4D106</accession>
<protein>
    <submittedName>
        <fullName evidence="5">Glycosyltransferase family 61 protein</fullName>
    </submittedName>
</protein>
<dbReference type="Proteomes" id="UP000831113">
    <property type="component" value="Chromosome"/>
</dbReference>
<evidence type="ECO:0000313" key="6">
    <source>
        <dbReference type="Proteomes" id="UP000831113"/>
    </source>
</evidence>
<keyword evidence="2" id="KW-0808">Transferase</keyword>
<feature type="domain" description="Glycosyltransferase 61 catalytic" evidence="4">
    <location>
        <begin position="142"/>
        <end position="316"/>
    </location>
</feature>
<dbReference type="Pfam" id="PF04577">
    <property type="entry name" value="Glyco_transf_61"/>
    <property type="match status" value="1"/>
</dbReference>
<dbReference type="PANTHER" id="PTHR20961">
    <property type="entry name" value="GLYCOSYLTRANSFERASE"/>
    <property type="match status" value="1"/>
</dbReference>
<evidence type="ECO:0000256" key="2">
    <source>
        <dbReference type="ARBA" id="ARBA00022679"/>
    </source>
</evidence>
<evidence type="ECO:0000259" key="4">
    <source>
        <dbReference type="Pfam" id="PF04577"/>
    </source>
</evidence>
<dbReference type="RefSeq" id="WP_243800443.1">
    <property type="nucleotide sequence ID" value="NZ_CP094669.1"/>
</dbReference>
<evidence type="ECO:0000256" key="3">
    <source>
        <dbReference type="ARBA" id="ARBA00023180"/>
    </source>
</evidence>
<name>A0ABY4D106_9BACT</name>
<dbReference type="InterPro" id="IPR007657">
    <property type="entry name" value="Glycosyltransferase_61"/>
</dbReference>
<proteinExistence type="predicted"/>
<dbReference type="EMBL" id="CP094669">
    <property type="protein sequence ID" value="UOG75947.1"/>
    <property type="molecule type" value="Genomic_DNA"/>
</dbReference>
<evidence type="ECO:0000256" key="1">
    <source>
        <dbReference type="ARBA" id="ARBA00022676"/>
    </source>
</evidence>
<evidence type="ECO:0000313" key="5">
    <source>
        <dbReference type="EMBL" id="UOG75947.1"/>
    </source>
</evidence>
<organism evidence="5 6">
    <name type="scientific">Hymenobacter tibetensis</name>
    <dbReference type="NCBI Taxonomy" id="497967"/>
    <lineage>
        <taxon>Bacteria</taxon>
        <taxon>Pseudomonadati</taxon>
        <taxon>Bacteroidota</taxon>
        <taxon>Cytophagia</taxon>
        <taxon>Cytophagales</taxon>
        <taxon>Hymenobacteraceae</taxon>
        <taxon>Hymenobacter</taxon>
    </lineage>
</organism>
<keyword evidence="1" id="KW-0328">Glycosyltransferase</keyword>
<dbReference type="InterPro" id="IPR049625">
    <property type="entry name" value="Glyco_transf_61_cat"/>
</dbReference>
<gene>
    <name evidence="5" type="ORF">MTX78_04945</name>
</gene>